<protein>
    <submittedName>
        <fullName evidence="2">DUF1294 domain-containing protein</fullName>
    </submittedName>
</protein>
<evidence type="ECO:0000256" key="1">
    <source>
        <dbReference type="SAM" id="Phobius"/>
    </source>
</evidence>
<dbReference type="Pfam" id="PF06961">
    <property type="entry name" value="DUF1294"/>
    <property type="match status" value="1"/>
</dbReference>
<dbReference type="InterPro" id="IPR012156">
    <property type="entry name" value="Cold_shock_CspA"/>
</dbReference>
<accession>A0ABN1LZ64</accession>
<keyword evidence="1" id="KW-0472">Membrane</keyword>
<dbReference type="InterPro" id="IPR010718">
    <property type="entry name" value="DUF1294"/>
</dbReference>
<name>A0ABN1LZ64_9FIRM</name>
<dbReference type="Proteomes" id="UP001400965">
    <property type="component" value="Unassembled WGS sequence"/>
</dbReference>
<feature type="transmembrane region" description="Helical" evidence="1">
    <location>
        <begin position="38"/>
        <end position="57"/>
    </location>
</feature>
<dbReference type="RefSeq" id="WP_346042046.1">
    <property type="nucleotide sequence ID" value="NZ_BAAACP010000002.1"/>
</dbReference>
<proteinExistence type="predicted"/>
<organism evidence="2 3">
    <name type="scientific">Paraclostridium tenue</name>
    <dbReference type="NCBI Taxonomy" id="1737"/>
    <lineage>
        <taxon>Bacteria</taxon>
        <taxon>Bacillati</taxon>
        <taxon>Bacillota</taxon>
        <taxon>Clostridia</taxon>
        <taxon>Peptostreptococcales</taxon>
        <taxon>Peptostreptococcaceae</taxon>
        <taxon>Paraclostridium</taxon>
    </lineage>
</organism>
<feature type="transmembrane region" description="Helical" evidence="1">
    <location>
        <begin position="63"/>
        <end position="84"/>
    </location>
</feature>
<evidence type="ECO:0000313" key="2">
    <source>
        <dbReference type="EMBL" id="GAA0861960.1"/>
    </source>
</evidence>
<keyword evidence="1" id="KW-0812">Transmembrane</keyword>
<gene>
    <name evidence="2" type="ORF">GCM10008917_05420</name>
</gene>
<evidence type="ECO:0000313" key="3">
    <source>
        <dbReference type="Proteomes" id="UP001400965"/>
    </source>
</evidence>
<feature type="transmembrane region" description="Helical" evidence="1">
    <location>
        <begin position="6"/>
        <end position="22"/>
    </location>
</feature>
<keyword evidence="3" id="KW-1185">Reference proteome</keyword>
<dbReference type="PIRSF" id="PIRSF002599">
    <property type="entry name" value="Cold_shock_A"/>
    <property type="match status" value="1"/>
</dbReference>
<keyword evidence="1" id="KW-1133">Transmembrane helix</keyword>
<sequence>MKLLILYFVIISIITFLLMYIDKNRAIKNQWRIPESTLINLSILGGGIGTYIGMYIFRHKTRHLKFTIFIPITIILNLFLYYILIKFII</sequence>
<dbReference type="EMBL" id="BAAACP010000002">
    <property type="protein sequence ID" value="GAA0861960.1"/>
    <property type="molecule type" value="Genomic_DNA"/>
</dbReference>
<reference evidence="2 3" key="1">
    <citation type="journal article" date="2019" name="Int. J. Syst. Evol. Microbiol.">
        <title>The Global Catalogue of Microorganisms (GCM) 10K type strain sequencing project: providing services to taxonomists for standard genome sequencing and annotation.</title>
        <authorList>
            <consortium name="The Broad Institute Genomics Platform"/>
            <consortium name="The Broad Institute Genome Sequencing Center for Infectious Disease"/>
            <person name="Wu L."/>
            <person name="Ma J."/>
        </authorList>
    </citation>
    <scope>NUCLEOTIDE SEQUENCE [LARGE SCALE GENOMIC DNA]</scope>
    <source>
        <strain evidence="2 3">JCM 6486</strain>
    </source>
</reference>
<comment type="caution">
    <text evidence="2">The sequence shown here is derived from an EMBL/GenBank/DDBJ whole genome shotgun (WGS) entry which is preliminary data.</text>
</comment>